<dbReference type="EMBL" id="MNCJ02000318">
    <property type="protein sequence ID" value="KAF5814321.1"/>
    <property type="molecule type" value="Genomic_DNA"/>
</dbReference>
<dbReference type="EMBL" id="MNCJ02000318">
    <property type="protein sequence ID" value="KAF5814319.1"/>
    <property type="molecule type" value="Genomic_DNA"/>
</dbReference>
<dbReference type="PANTHER" id="PTHR21596">
    <property type="entry name" value="RIBONUCLEASE P SUBUNIT P38"/>
    <property type="match status" value="1"/>
</dbReference>
<evidence type="ECO:0000313" key="5">
    <source>
        <dbReference type="Proteomes" id="UP000215914"/>
    </source>
</evidence>
<evidence type="ECO:0000259" key="2">
    <source>
        <dbReference type="Pfam" id="PF03469"/>
    </source>
</evidence>
<feature type="domain" description="Factor of DNA methylation 1-5/IDN2" evidence="2">
    <location>
        <begin position="27"/>
        <end position="46"/>
    </location>
</feature>
<reference evidence="4" key="2">
    <citation type="submission" date="2020-06" db="EMBL/GenBank/DDBJ databases">
        <title>Helianthus annuus Genome sequencing and assembly Release 2.</title>
        <authorList>
            <person name="Gouzy J."/>
            <person name="Langlade N."/>
            <person name="Munos S."/>
        </authorList>
    </citation>
    <scope>NUCLEOTIDE SEQUENCE</scope>
    <source>
        <tissue evidence="4">Leaves</tissue>
    </source>
</reference>
<dbReference type="AlphaFoldDB" id="A0A9K3JG26"/>
<feature type="transmembrane region" description="Helical" evidence="1">
    <location>
        <begin position="43"/>
        <end position="60"/>
    </location>
</feature>
<keyword evidence="1" id="KW-1133">Transmembrane helix</keyword>
<dbReference type="InterPro" id="IPR005379">
    <property type="entry name" value="FDM1-5/IDN2_XH"/>
</dbReference>
<accession>A0A9K3JG26</accession>
<dbReference type="Gramene" id="mRNA:HanXRQr2_Chr03g0109711">
    <property type="protein sequence ID" value="CDS:HanXRQr2_Chr03g0109711.1"/>
    <property type="gene ID" value="HanXRQr2_Chr03g0109711"/>
</dbReference>
<dbReference type="Gramene" id="mRNA:HanXRQr2_Chr03g0109731">
    <property type="protein sequence ID" value="CDS:HanXRQr2_Chr03g0109731.1"/>
    <property type="gene ID" value="HanXRQr2_Chr03g0109731"/>
</dbReference>
<dbReference type="Pfam" id="PF03469">
    <property type="entry name" value="XH"/>
    <property type="match status" value="2"/>
</dbReference>
<dbReference type="Proteomes" id="UP000215914">
    <property type="component" value="Unassembled WGS sequence"/>
</dbReference>
<comment type="caution">
    <text evidence="4">The sequence shown here is derived from an EMBL/GenBank/DDBJ whole genome shotgun (WGS) entry which is preliminary data.</text>
</comment>
<evidence type="ECO:0000313" key="3">
    <source>
        <dbReference type="EMBL" id="KAF5814319.1"/>
    </source>
</evidence>
<proteinExistence type="predicted"/>
<keyword evidence="1" id="KW-0472">Membrane</keyword>
<dbReference type="PANTHER" id="PTHR21596:SF3">
    <property type="entry name" value="FACTOR OF DNA METHYLATION 1-RELATED"/>
    <property type="match status" value="1"/>
</dbReference>
<evidence type="ECO:0000256" key="1">
    <source>
        <dbReference type="SAM" id="Phobius"/>
    </source>
</evidence>
<keyword evidence="1" id="KW-0812">Transmembrane</keyword>
<sequence length="66" mass="8024">MNEYNPSGRYVISELWNFISTTWVIFIHMNEYNPSGRYVISELWNFISTTWVIFIHICYIPKCTRQ</sequence>
<dbReference type="GO" id="GO:0080188">
    <property type="term" value="P:gene silencing by siRNA-directed DNA methylation"/>
    <property type="evidence" value="ECO:0007669"/>
    <property type="project" value="InterPro"/>
</dbReference>
<organism evidence="4 5">
    <name type="scientific">Helianthus annuus</name>
    <name type="common">Common sunflower</name>
    <dbReference type="NCBI Taxonomy" id="4232"/>
    <lineage>
        <taxon>Eukaryota</taxon>
        <taxon>Viridiplantae</taxon>
        <taxon>Streptophyta</taxon>
        <taxon>Embryophyta</taxon>
        <taxon>Tracheophyta</taxon>
        <taxon>Spermatophyta</taxon>
        <taxon>Magnoliopsida</taxon>
        <taxon>eudicotyledons</taxon>
        <taxon>Gunneridae</taxon>
        <taxon>Pentapetalae</taxon>
        <taxon>asterids</taxon>
        <taxon>campanulids</taxon>
        <taxon>Asterales</taxon>
        <taxon>Asteraceae</taxon>
        <taxon>Asteroideae</taxon>
        <taxon>Heliantheae alliance</taxon>
        <taxon>Heliantheae</taxon>
        <taxon>Helianthus</taxon>
    </lineage>
</organism>
<feature type="domain" description="Factor of DNA methylation 1-5/IDN2" evidence="2">
    <location>
        <begin position="1"/>
        <end position="18"/>
    </location>
</feature>
<evidence type="ECO:0000313" key="4">
    <source>
        <dbReference type="EMBL" id="KAF5814321.1"/>
    </source>
</evidence>
<keyword evidence="5" id="KW-1185">Reference proteome</keyword>
<reference evidence="4" key="1">
    <citation type="journal article" date="2017" name="Nature">
        <title>The sunflower genome provides insights into oil metabolism, flowering and Asterid evolution.</title>
        <authorList>
            <person name="Badouin H."/>
            <person name="Gouzy J."/>
            <person name="Grassa C.J."/>
            <person name="Murat F."/>
            <person name="Staton S.E."/>
            <person name="Cottret L."/>
            <person name="Lelandais-Briere C."/>
            <person name="Owens G.L."/>
            <person name="Carrere S."/>
            <person name="Mayjonade B."/>
            <person name="Legrand L."/>
            <person name="Gill N."/>
            <person name="Kane N.C."/>
            <person name="Bowers J.E."/>
            <person name="Hubner S."/>
            <person name="Bellec A."/>
            <person name="Berard A."/>
            <person name="Berges H."/>
            <person name="Blanchet N."/>
            <person name="Boniface M.C."/>
            <person name="Brunel D."/>
            <person name="Catrice O."/>
            <person name="Chaidir N."/>
            <person name="Claudel C."/>
            <person name="Donnadieu C."/>
            <person name="Faraut T."/>
            <person name="Fievet G."/>
            <person name="Helmstetter N."/>
            <person name="King M."/>
            <person name="Knapp S.J."/>
            <person name="Lai Z."/>
            <person name="Le Paslier M.C."/>
            <person name="Lippi Y."/>
            <person name="Lorenzon L."/>
            <person name="Mandel J.R."/>
            <person name="Marage G."/>
            <person name="Marchand G."/>
            <person name="Marquand E."/>
            <person name="Bret-Mestries E."/>
            <person name="Morien E."/>
            <person name="Nambeesan S."/>
            <person name="Nguyen T."/>
            <person name="Pegot-Espagnet P."/>
            <person name="Pouilly N."/>
            <person name="Raftis F."/>
            <person name="Sallet E."/>
            <person name="Schiex T."/>
            <person name="Thomas J."/>
            <person name="Vandecasteele C."/>
            <person name="Vares D."/>
            <person name="Vear F."/>
            <person name="Vautrin S."/>
            <person name="Crespi M."/>
            <person name="Mangin B."/>
            <person name="Burke J.M."/>
            <person name="Salse J."/>
            <person name="Munos S."/>
            <person name="Vincourt P."/>
            <person name="Rieseberg L.H."/>
            <person name="Langlade N.B."/>
        </authorList>
    </citation>
    <scope>NUCLEOTIDE SEQUENCE</scope>
    <source>
        <tissue evidence="4">Leaves</tissue>
    </source>
</reference>
<gene>
    <name evidence="3" type="ORF">HanXRQr2_Chr03g0109711</name>
    <name evidence="4" type="ORF">HanXRQr2_Chr03g0109731</name>
</gene>
<name>A0A9K3JG26_HELAN</name>
<dbReference type="InterPro" id="IPR045177">
    <property type="entry name" value="FDM1-5/IDN2"/>
</dbReference>
<protein>
    <recommendedName>
        <fullName evidence="2">Factor of DNA methylation 1-5/IDN2 domain-containing protein</fullName>
    </recommendedName>
</protein>